<dbReference type="Proteomes" id="UP000288805">
    <property type="component" value="Unassembled WGS sequence"/>
</dbReference>
<name>A0A438HK84_VITVI</name>
<protein>
    <recommendedName>
        <fullName evidence="3">Reverse transcriptase zinc-binding domain-containing protein</fullName>
    </recommendedName>
</protein>
<accession>A0A438HK84</accession>
<dbReference type="EMBL" id="QGNW01000211">
    <property type="protein sequence ID" value="RVW84854.1"/>
    <property type="molecule type" value="Genomic_DNA"/>
</dbReference>
<proteinExistence type="predicted"/>
<organism evidence="1 2">
    <name type="scientific">Vitis vinifera</name>
    <name type="common">Grape</name>
    <dbReference type="NCBI Taxonomy" id="29760"/>
    <lineage>
        <taxon>Eukaryota</taxon>
        <taxon>Viridiplantae</taxon>
        <taxon>Streptophyta</taxon>
        <taxon>Embryophyta</taxon>
        <taxon>Tracheophyta</taxon>
        <taxon>Spermatophyta</taxon>
        <taxon>Magnoliopsida</taxon>
        <taxon>eudicotyledons</taxon>
        <taxon>Gunneridae</taxon>
        <taxon>Pentapetalae</taxon>
        <taxon>rosids</taxon>
        <taxon>Vitales</taxon>
        <taxon>Vitaceae</taxon>
        <taxon>Viteae</taxon>
        <taxon>Vitis</taxon>
    </lineage>
</organism>
<gene>
    <name evidence="1" type="ORF">CK203_048644</name>
</gene>
<evidence type="ECO:0008006" key="3">
    <source>
        <dbReference type="Google" id="ProtNLM"/>
    </source>
</evidence>
<reference evidence="1 2" key="1">
    <citation type="journal article" date="2018" name="PLoS Genet.">
        <title>Population sequencing reveals clonal diversity and ancestral inbreeding in the grapevine cultivar Chardonnay.</title>
        <authorList>
            <person name="Roach M.J."/>
            <person name="Johnson D.L."/>
            <person name="Bohlmann J."/>
            <person name="van Vuuren H.J."/>
            <person name="Jones S.J."/>
            <person name="Pretorius I.S."/>
            <person name="Schmidt S.A."/>
            <person name="Borneman A.R."/>
        </authorList>
    </citation>
    <scope>NUCLEOTIDE SEQUENCE [LARGE SCALE GENOMIC DNA]</scope>
    <source>
        <strain evidence="2">cv. Chardonnay</strain>
        <tissue evidence="1">Leaf</tissue>
    </source>
</reference>
<dbReference type="AlphaFoldDB" id="A0A438HK84"/>
<evidence type="ECO:0000313" key="1">
    <source>
        <dbReference type="EMBL" id="RVW84854.1"/>
    </source>
</evidence>
<sequence length="154" mass="17636">MLGYRMFGIPVGDGDGWTPLFARAFNDWEIEVVEHFLHKIQAFRVQREEKDRVFWTASKCGTFSVKSLYSILKLEGSFLFSSDVFGGCFLCLSEVETVDHLLLHCVKTRVLWNLLFSLFGVTWTLSCTVKETLLGWHGAFVGKGRKKAWQMTSL</sequence>
<comment type="caution">
    <text evidence="1">The sequence shown here is derived from an EMBL/GenBank/DDBJ whole genome shotgun (WGS) entry which is preliminary data.</text>
</comment>
<evidence type="ECO:0000313" key="2">
    <source>
        <dbReference type="Proteomes" id="UP000288805"/>
    </source>
</evidence>